<protein>
    <recommendedName>
        <fullName evidence="3">DUF416 family protein</fullName>
    </recommendedName>
</protein>
<comment type="caution">
    <text evidence="1">The sequence shown here is derived from an EMBL/GenBank/DDBJ whole genome shotgun (WGS) entry which is preliminary data.</text>
</comment>
<dbReference type="InterPro" id="IPR007338">
    <property type="entry name" value="DUF416"/>
</dbReference>
<dbReference type="Proteomes" id="UP000587508">
    <property type="component" value="Unassembled WGS sequence"/>
</dbReference>
<name>A0A6V7FKW3_9XANT</name>
<dbReference type="AlphaFoldDB" id="A0A6V7FKW3"/>
<reference evidence="1 2" key="1">
    <citation type="submission" date="2020-07" db="EMBL/GenBank/DDBJ databases">
        <authorList>
            <person name="Pothier F. J."/>
        </authorList>
    </citation>
    <scope>NUCLEOTIDE SEQUENCE [LARGE SCALE GENOMIC DNA]</scope>
    <source>
        <strain evidence="1 2">CFBP 7900</strain>
    </source>
</reference>
<dbReference type="InterPro" id="IPR023381">
    <property type="entry name" value="YP001051499.1-like_dom_sf"/>
</dbReference>
<dbReference type="Pfam" id="PF04222">
    <property type="entry name" value="DUF416"/>
    <property type="match status" value="1"/>
</dbReference>
<evidence type="ECO:0000313" key="2">
    <source>
        <dbReference type="Proteomes" id="UP000587508"/>
    </source>
</evidence>
<accession>A0A6V7FKW3</accession>
<evidence type="ECO:0000313" key="1">
    <source>
        <dbReference type="EMBL" id="CAD0364393.1"/>
    </source>
</evidence>
<organism evidence="1 2">
    <name type="scientific">Xanthomonas hortorum pv. carotae</name>
    <dbReference type="NCBI Taxonomy" id="487904"/>
    <lineage>
        <taxon>Bacteria</taxon>
        <taxon>Pseudomonadati</taxon>
        <taxon>Pseudomonadota</taxon>
        <taxon>Gammaproteobacteria</taxon>
        <taxon>Lysobacterales</taxon>
        <taxon>Lysobacteraceae</taxon>
        <taxon>Xanthomonas</taxon>
    </lineage>
</organism>
<dbReference type="EMBL" id="CAJDKC010000005">
    <property type="protein sequence ID" value="CAD0364392.1"/>
    <property type="molecule type" value="Genomic_DNA"/>
</dbReference>
<sequence>MEIFNETKILLWINGMPDWKRIAFMTYCCERMFPNYIDFSKETGFGDASVLRNSLDYIWKWIEFGNLNEDAATLVKACEKLAPDTEDFTSLYTSAALDAAAATAMTINATTSSTAMQLIDVASLSRDTVDLFVQFQEDIDPNDPRLEDMVCESQLMQNELRIQRESLESLVNLEGGRETVTKVLRAQWSNLDNGSLKLAQLE</sequence>
<dbReference type="EMBL" id="CAJDKC010000005">
    <property type="protein sequence ID" value="CAD0364393.1"/>
    <property type="molecule type" value="Genomic_DNA"/>
</dbReference>
<proteinExistence type="predicted"/>
<gene>
    <name evidence="1" type="ORF">CFBP7900_42120</name>
</gene>
<dbReference type="Gene3D" id="1.20.1590.10">
    <property type="entry name" value="YP_001051499.1 domain like"/>
    <property type="match status" value="1"/>
</dbReference>
<evidence type="ECO:0008006" key="3">
    <source>
        <dbReference type="Google" id="ProtNLM"/>
    </source>
</evidence>
<dbReference type="RefSeq" id="WP_084217941.1">
    <property type="nucleotide sequence ID" value="NZ_CAJDKC010000005.1"/>
</dbReference>